<dbReference type="GO" id="GO:0008837">
    <property type="term" value="F:diaminopimelate epimerase activity"/>
    <property type="evidence" value="ECO:0007669"/>
    <property type="project" value="UniProtKB-EC"/>
</dbReference>
<protein>
    <recommendedName>
        <fullName evidence="3">diaminopimelate epimerase</fullName>
        <ecNumber evidence="3">5.1.1.7</ecNumber>
    </recommendedName>
</protein>
<evidence type="ECO:0000256" key="6">
    <source>
        <dbReference type="ARBA" id="ARBA00023235"/>
    </source>
</evidence>
<dbReference type="UniPathway" id="UPA00034">
    <property type="reaction ID" value="UER00025"/>
</dbReference>
<feature type="non-terminal residue" evidence="8">
    <location>
        <position position="1"/>
    </location>
</feature>
<evidence type="ECO:0000256" key="4">
    <source>
        <dbReference type="ARBA" id="ARBA00022605"/>
    </source>
</evidence>
<dbReference type="GO" id="GO:0005829">
    <property type="term" value="C:cytosol"/>
    <property type="evidence" value="ECO:0007669"/>
    <property type="project" value="TreeGrafter"/>
</dbReference>
<proteinExistence type="inferred from homology"/>
<dbReference type="Pfam" id="PF01678">
    <property type="entry name" value="DAP_epimerase"/>
    <property type="match status" value="2"/>
</dbReference>
<dbReference type="GO" id="GO:0009089">
    <property type="term" value="P:lysine biosynthetic process via diaminopimelate"/>
    <property type="evidence" value="ECO:0007669"/>
    <property type="project" value="UniProtKB-UniPathway"/>
</dbReference>
<evidence type="ECO:0000256" key="2">
    <source>
        <dbReference type="ARBA" id="ARBA00010219"/>
    </source>
</evidence>
<name>A0A3B0S280_9ZZZZ</name>
<keyword evidence="5" id="KW-0457">Lysine biosynthesis</keyword>
<dbReference type="EMBL" id="UOEI01000043">
    <property type="protein sequence ID" value="VAV90563.1"/>
    <property type="molecule type" value="Genomic_DNA"/>
</dbReference>
<keyword evidence="4" id="KW-0028">Amino-acid biosynthesis</keyword>
<evidence type="ECO:0000256" key="3">
    <source>
        <dbReference type="ARBA" id="ARBA00013080"/>
    </source>
</evidence>
<gene>
    <name evidence="8" type="ORF">MNBD_ACTINO01-2553</name>
</gene>
<dbReference type="Gene3D" id="3.10.310.10">
    <property type="entry name" value="Diaminopimelate Epimerase, Chain A, domain 1"/>
    <property type="match status" value="2"/>
</dbReference>
<evidence type="ECO:0000256" key="5">
    <source>
        <dbReference type="ARBA" id="ARBA00023154"/>
    </source>
</evidence>
<comment type="catalytic activity">
    <reaction evidence="7">
        <text>(2S,6S)-2,6-diaminopimelate = meso-2,6-diaminopimelate</text>
        <dbReference type="Rhea" id="RHEA:15393"/>
        <dbReference type="ChEBI" id="CHEBI:57609"/>
        <dbReference type="ChEBI" id="CHEBI:57791"/>
        <dbReference type="EC" id="5.1.1.7"/>
    </reaction>
</comment>
<dbReference type="NCBIfam" id="TIGR00652">
    <property type="entry name" value="DapF"/>
    <property type="match status" value="1"/>
</dbReference>
<dbReference type="PANTHER" id="PTHR31689">
    <property type="entry name" value="DIAMINOPIMELATE EPIMERASE, CHLOROPLASTIC"/>
    <property type="match status" value="1"/>
</dbReference>
<sequence>ADGVLVIEPIDAMRVSMRYWNADGGEAEMCGNGLRCVARLAYDRGWVASGTFTVNTAVGDHEVTVTDDLVIAFVGVPTPFRTGELNIGTHTVHPFAIGNPHAVLLVDSVEDVDVAAIGSEIENDPLFPNRTNVEFVEVLDEGGIKARIWERGVGETPASGTGATAAAYIAHTQAGVELPVDVHLPGGVLTVTFDDAGAWMEGPAEVVFSGSID</sequence>
<dbReference type="PROSITE" id="PS01326">
    <property type="entry name" value="DAP_EPIMERASE"/>
    <property type="match status" value="1"/>
</dbReference>
<dbReference type="SUPFAM" id="SSF54506">
    <property type="entry name" value="Diaminopimelate epimerase-like"/>
    <property type="match status" value="2"/>
</dbReference>
<evidence type="ECO:0000313" key="8">
    <source>
        <dbReference type="EMBL" id="VAV90563.1"/>
    </source>
</evidence>
<reference evidence="8" key="1">
    <citation type="submission" date="2018-06" db="EMBL/GenBank/DDBJ databases">
        <authorList>
            <person name="Zhirakovskaya E."/>
        </authorList>
    </citation>
    <scope>NUCLEOTIDE SEQUENCE</scope>
</reference>
<organism evidence="8">
    <name type="scientific">hydrothermal vent metagenome</name>
    <dbReference type="NCBI Taxonomy" id="652676"/>
    <lineage>
        <taxon>unclassified sequences</taxon>
        <taxon>metagenomes</taxon>
        <taxon>ecological metagenomes</taxon>
    </lineage>
</organism>
<dbReference type="InterPro" id="IPR001653">
    <property type="entry name" value="DAP_epimerase_DapF"/>
</dbReference>
<dbReference type="AlphaFoldDB" id="A0A3B0S280"/>
<accession>A0A3B0S280</accession>
<evidence type="ECO:0000256" key="1">
    <source>
        <dbReference type="ARBA" id="ARBA00005196"/>
    </source>
</evidence>
<comment type="similarity">
    <text evidence="2">Belongs to the diaminopimelate epimerase family.</text>
</comment>
<comment type="pathway">
    <text evidence="1">Amino-acid biosynthesis; L-lysine biosynthesis via DAP pathway; DL-2,6-diaminopimelate from LL-2,6-diaminopimelate: step 1/1.</text>
</comment>
<dbReference type="PANTHER" id="PTHR31689:SF0">
    <property type="entry name" value="DIAMINOPIMELATE EPIMERASE"/>
    <property type="match status" value="1"/>
</dbReference>
<evidence type="ECO:0000256" key="7">
    <source>
        <dbReference type="ARBA" id="ARBA00051712"/>
    </source>
</evidence>
<dbReference type="EC" id="5.1.1.7" evidence="3"/>
<dbReference type="InterPro" id="IPR018510">
    <property type="entry name" value="DAP_epimerase_AS"/>
</dbReference>
<keyword evidence="6 8" id="KW-0413">Isomerase</keyword>